<dbReference type="SUPFAM" id="SSF52540">
    <property type="entry name" value="P-loop containing nucleoside triphosphate hydrolases"/>
    <property type="match status" value="1"/>
</dbReference>
<gene>
    <name evidence="4" type="ORF">SAMN02910315_01940</name>
</gene>
<dbReference type="AlphaFoldDB" id="A0A1G5X560"/>
<dbReference type="InterPro" id="IPR038729">
    <property type="entry name" value="Rad50/SbcC_AAA"/>
</dbReference>
<feature type="coiled-coil region" evidence="2">
    <location>
        <begin position="379"/>
        <end position="413"/>
    </location>
</feature>
<dbReference type="RefSeq" id="WP_149732443.1">
    <property type="nucleotide sequence ID" value="NZ_FMXB01000017.1"/>
</dbReference>
<dbReference type="OrthoDB" id="25344at2157"/>
<sequence>MRIESIKIENYRQYKGPVEIEFSVDEDKNFTIIQGTNGAGKTNLLNSITWCFYGKELHKSQTTGKGPIYNLITKNQTKPNENFDVKVEVTLVDEYDFRIICTRSLNFRCDSKGEIFQDPHGSNFQIYQEMQDENLTRPELFVNNNLPIDIEGYFFFDGEKLEDYFDVTSKNSIKDSVYQLSQLHLLDSALSNLEMRRKEYVRDLNKLDKNTGKFLTDRNNLESKMRVSLKKRNKIDSEIETLNTELIELKKELRQADNKDVSMLERERTRLQKDEQRLIKNIDKTKEKKEKFLVKNVSFVLGFPALKYGSEICDSDNEELFNSLYSPEFLEHILNKKQCICGCDLSENDDAYHHLEHLMESVSNLNNVFDKVKDSSREFNTLLIELEDFKRNLNSINEDISIYEEDLMEVREDLKFNQYNFEGIDKSKIKKLNEEILEKEELKSTKISERTKADIDYKDAISKLERLERMERDIKIRDKKVLLLNNKNAFCTRAIKQIEKLKGNLSENIRSQVEDLTTSQFKKLMWKDNFEEVLVSRNYDVKVKDVVGEISSPGILSAGEKLVLALSFVSALNNISGFYLPFIIDTPMGRLGSEMKNNISKTLPEYMEGRQVTLLVTDEEYNENFKHGIAPKVGKEYYIKVNESKEGTHSEVVLNDR</sequence>
<proteinExistence type="predicted"/>
<dbReference type="GO" id="GO:0006302">
    <property type="term" value="P:double-strand break repair"/>
    <property type="evidence" value="ECO:0007669"/>
    <property type="project" value="InterPro"/>
</dbReference>
<evidence type="ECO:0000256" key="2">
    <source>
        <dbReference type="SAM" id="Coils"/>
    </source>
</evidence>
<feature type="domain" description="Rad50/SbcC-type AAA" evidence="3">
    <location>
        <begin position="5"/>
        <end position="253"/>
    </location>
</feature>
<dbReference type="EMBL" id="FMXB01000017">
    <property type="protein sequence ID" value="SDA65076.1"/>
    <property type="molecule type" value="Genomic_DNA"/>
</dbReference>
<dbReference type="InterPro" id="IPR027417">
    <property type="entry name" value="P-loop_NTPase"/>
</dbReference>
<accession>A0A1G5X560</accession>
<dbReference type="PANTHER" id="PTHR32114">
    <property type="entry name" value="ABC TRANSPORTER ABCH.3"/>
    <property type="match status" value="1"/>
</dbReference>
<dbReference type="Gene3D" id="3.40.50.300">
    <property type="entry name" value="P-loop containing nucleotide triphosphate hydrolases"/>
    <property type="match status" value="2"/>
</dbReference>
<feature type="coiled-coil region" evidence="2">
    <location>
        <begin position="190"/>
        <end position="288"/>
    </location>
</feature>
<organism evidence="4 5">
    <name type="scientific">Methanobrevibacter millerae</name>
    <dbReference type="NCBI Taxonomy" id="230361"/>
    <lineage>
        <taxon>Archaea</taxon>
        <taxon>Methanobacteriati</taxon>
        <taxon>Methanobacteriota</taxon>
        <taxon>Methanomada group</taxon>
        <taxon>Methanobacteria</taxon>
        <taxon>Methanobacteriales</taxon>
        <taxon>Methanobacteriaceae</taxon>
        <taxon>Methanobrevibacter</taxon>
    </lineage>
</organism>
<name>A0A1G5X560_9EURY</name>
<evidence type="ECO:0000313" key="4">
    <source>
        <dbReference type="EMBL" id="SDA65076.1"/>
    </source>
</evidence>
<protein>
    <submittedName>
        <fullName evidence="4">AAA domain-containing protein</fullName>
    </submittedName>
</protein>
<dbReference type="Pfam" id="PF13476">
    <property type="entry name" value="AAA_23"/>
    <property type="match status" value="1"/>
</dbReference>
<keyword evidence="1 2" id="KW-0175">Coiled coil</keyword>
<evidence type="ECO:0000259" key="3">
    <source>
        <dbReference type="Pfam" id="PF13476"/>
    </source>
</evidence>
<evidence type="ECO:0000256" key="1">
    <source>
        <dbReference type="ARBA" id="ARBA00023054"/>
    </source>
</evidence>
<reference evidence="4 5" key="1">
    <citation type="submission" date="2016-10" db="EMBL/GenBank/DDBJ databases">
        <authorList>
            <person name="Varghese N."/>
            <person name="Submissions S."/>
        </authorList>
    </citation>
    <scope>NUCLEOTIDE SEQUENCE [LARGE SCALE GENOMIC DNA]</scope>
    <source>
        <strain evidence="4 5">DSM 16643</strain>
    </source>
</reference>
<dbReference type="GO" id="GO:0016887">
    <property type="term" value="F:ATP hydrolysis activity"/>
    <property type="evidence" value="ECO:0007669"/>
    <property type="project" value="InterPro"/>
</dbReference>
<dbReference type="Proteomes" id="UP000323439">
    <property type="component" value="Unassembled WGS sequence"/>
</dbReference>
<evidence type="ECO:0000313" key="5">
    <source>
        <dbReference type="Proteomes" id="UP000323439"/>
    </source>
</evidence>
<dbReference type="PANTHER" id="PTHR32114:SF2">
    <property type="entry name" value="ABC TRANSPORTER ABCH.3"/>
    <property type="match status" value="1"/>
</dbReference>
<keyword evidence="5" id="KW-1185">Reference proteome</keyword>